<keyword evidence="4" id="KW-0934">Plastid</keyword>
<evidence type="ECO:0000256" key="1">
    <source>
        <dbReference type="ARBA" id="ARBA00004474"/>
    </source>
</evidence>
<sequence length="325" mass="32939">MASSIASLSKCVSPILAEHNVGAPNKLSSSFSVSSGAVIGAYKPKSVKLVSGAAFKVRAAASDSQEAVREFALRGFHAKRALKVIAGLQNFDAKNVAAVVSAAEKGGATHVDIACDPELVRLATSLTTLPVCVSSVVPEDFVAAVEAGAHMIELGNYDSFYESGRIFAASEILELTKRTRELLPTITLSVTVPHTLPLDEQVSLAEKLEVLGADIIQTEGGTSASPISPGIQGLIEKASPTLAAAYAISKAVRIPVMCASGISAVTAPMACGAGAAGVGVGSAVNKLNDQIGMVAAVRSIADSLGLPSQSAVSSPSVPSSSTIAQ</sequence>
<dbReference type="InterPro" id="IPR007570">
    <property type="entry name" value="Uncharacterised_Ycf23"/>
</dbReference>
<feature type="compositionally biased region" description="Low complexity" evidence="5">
    <location>
        <begin position="307"/>
        <end position="325"/>
    </location>
</feature>
<proteinExistence type="inferred from homology"/>
<comment type="caution">
    <text evidence="6">The sequence shown here is derived from an EMBL/GenBank/DDBJ whole genome shotgun (WGS) entry which is preliminary data.</text>
</comment>
<dbReference type="Gene3D" id="3.20.20.70">
    <property type="entry name" value="Aldolase class I"/>
    <property type="match status" value="1"/>
</dbReference>
<comment type="similarity">
    <text evidence="2">Belongs to the ycf23 family.</text>
</comment>
<dbReference type="Pfam" id="PF04481">
    <property type="entry name" value="DUF561"/>
    <property type="match status" value="1"/>
</dbReference>
<comment type="subcellular location">
    <subcellularLocation>
        <location evidence="1">Plastid</location>
    </subcellularLocation>
</comment>
<keyword evidence="7" id="KW-1185">Reference proteome</keyword>
<accession>A0A8T0GTD4</accession>
<dbReference type="AlphaFoldDB" id="A0A8T0GTD4"/>
<evidence type="ECO:0000256" key="4">
    <source>
        <dbReference type="ARBA" id="ARBA00022640"/>
    </source>
</evidence>
<dbReference type="EMBL" id="CM026430">
    <property type="protein sequence ID" value="KAG0561629.1"/>
    <property type="molecule type" value="Genomic_DNA"/>
</dbReference>
<gene>
    <name evidence="6" type="ORF">KC19_9G079600</name>
</gene>
<evidence type="ECO:0000256" key="3">
    <source>
        <dbReference type="ARBA" id="ARBA00021523"/>
    </source>
</evidence>
<dbReference type="PANTHER" id="PTHR36895:SF1">
    <property type="entry name" value="YCF23 PROTEIN"/>
    <property type="match status" value="1"/>
</dbReference>
<protein>
    <recommendedName>
        <fullName evidence="3">Uncharacterized protein ycf23</fullName>
    </recommendedName>
</protein>
<reference evidence="6" key="1">
    <citation type="submission" date="2020-06" db="EMBL/GenBank/DDBJ databases">
        <title>WGS assembly of Ceratodon purpureus strain R40.</title>
        <authorList>
            <person name="Carey S.B."/>
            <person name="Jenkins J."/>
            <person name="Shu S."/>
            <person name="Lovell J.T."/>
            <person name="Sreedasyam A."/>
            <person name="Maumus F."/>
            <person name="Tiley G.P."/>
            <person name="Fernandez-Pozo N."/>
            <person name="Barry K."/>
            <person name="Chen C."/>
            <person name="Wang M."/>
            <person name="Lipzen A."/>
            <person name="Daum C."/>
            <person name="Saski C.A."/>
            <person name="Payton A.C."/>
            <person name="Mcbreen J.C."/>
            <person name="Conrad R.E."/>
            <person name="Kollar L.M."/>
            <person name="Olsson S."/>
            <person name="Huttunen S."/>
            <person name="Landis J.B."/>
            <person name="Wickett N.J."/>
            <person name="Johnson M.G."/>
            <person name="Rensing S.A."/>
            <person name="Grimwood J."/>
            <person name="Schmutz J."/>
            <person name="Mcdaniel S.F."/>
        </authorList>
    </citation>
    <scope>NUCLEOTIDE SEQUENCE</scope>
    <source>
        <strain evidence="6">R40</strain>
    </source>
</reference>
<evidence type="ECO:0000313" key="7">
    <source>
        <dbReference type="Proteomes" id="UP000822688"/>
    </source>
</evidence>
<name>A0A8T0GTD4_CERPU</name>
<organism evidence="6 7">
    <name type="scientific">Ceratodon purpureus</name>
    <name type="common">Fire moss</name>
    <name type="synonym">Dicranum purpureum</name>
    <dbReference type="NCBI Taxonomy" id="3225"/>
    <lineage>
        <taxon>Eukaryota</taxon>
        <taxon>Viridiplantae</taxon>
        <taxon>Streptophyta</taxon>
        <taxon>Embryophyta</taxon>
        <taxon>Bryophyta</taxon>
        <taxon>Bryophytina</taxon>
        <taxon>Bryopsida</taxon>
        <taxon>Dicranidae</taxon>
        <taxon>Pseudoditrichales</taxon>
        <taxon>Ditrichaceae</taxon>
        <taxon>Ceratodon</taxon>
    </lineage>
</organism>
<evidence type="ECO:0000256" key="5">
    <source>
        <dbReference type="SAM" id="MobiDB-lite"/>
    </source>
</evidence>
<dbReference type="GO" id="GO:0009536">
    <property type="term" value="C:plastid"/>
    <property type="evidence" value="ECO:0007669"/>
    <property type="project" value="UniProtKB-SubCell"/>
</dbReference>
<dbReference type="InterPro" id="IPR013785">
    <property type="entry name" value="Aldolase_TIM"/>
</dbReference>
<dbReference type="OrthoDB" id="5415at2759"/>
<feature type="region of interest" description="Disordered" evidence="5">
    <location>
        <begin position="306"/>
        <end position="325"/>
    </location>
</feature>
<dbReference type="Proteomes" id="UP000822688">
    <property type="component" value="Chromosome 9"/>
</dbReference>
<dbReference type="SUPFAM" id="SSF51569">
    <property type="entry name" value="Aldolase"/>
    <property type="match status" value="1"/>
</dbReference>
<evidence type="ECO:0000256" key="2">
    <source>
        <dbReference type="ARBA" id="ARBA00009664"/>
    </source>
</evidence>
<dbReference type="PANTHER" id="PTHR36895">
    <property type="match status" value="1"/>
</dbReference>
<evidence type="ECO:0000313" key="6">
    <source>
        <dbReference type="EMBL" id="KAG0561629.1"/>
    </source>
</evidence>